<evidence type="ECO:0000313" key="2">
    <source>
        <dbReference type="EMBL" id="MBW0505096.1"/>
    </source>
</evidence>
<evidence type="ECO:0000313" key="3">
    <source>
        <dbReference type="Proteomes" id="UP000765509"/>
    </source>
</evidence>
<dbReference type="EMBL" id="AVOT02018308">
    <property type="protein sequence ID" value="MBW0505096.1"/>
    <property type="molecule type" value="Genomic_DNA"/>
</dbReference>
<dbReference type="Proteomes" id="UP000765509">
    <property type="component" value="Unassembled WGS sequence"/>
</dbReference>
<keyword evidence="3" id="KW-1185">Reference proteome</keyword>
<feature type="region of interest" description="Disordered" evidence="1">
    <location>
        <begin position="1"/>
        <end position="25"/>
    </location>
</feature>
<name>A0A9Q3DJ15_9BASI</name>
<organism evidence="2 3">
    <name type="scientific">Austropuccinia psidii MF-1</name>
    <dbReference type="NCBI Taxonomy" id="1389203"/>
    <lineage>
        <taxon>Eukaryota</taxon>
        <taxon>Fungi</taxon>
        <taxon>Dikarya</taxon>
        <taxon>Basidiomycota</taxon>
        <taxon>Pucciniomycotina</taxon>
        <taxon>Pucciniomycetes</taxon>
        <taxon>Pucciniales</taxon>
        <taxon>Sphaerophragmiaceae</taxon>
        <taxon>Austropuccinia</taxon>
    </lineage>
</organism>
<sequence length="108" mass="12241">MPFGSPSPSTPSLENPTTCSPHSHDEACQEFTDLKLPLMIPQAIFHESINRILLEHRQFLHMIPFVDATHQNEMHLEFQEELNTLLGQALEAYPKGDITGIVSKYLDI</sequence>
<feature type="compositionally biased region" description="Polar residues" evidence="1">
    <location>
        <begin position="1"/>
        <end position="21"/>
    </location>
</feature>
<proteinExistence type="predicted"/>
<protein>
    <submittedName>
        <fullName evidence="2">Uncharacterized protein</fullName>
    </submittedName>
</protein>
<reference evidence="2" key="1">
    <citation type="submission" date="2021-03" db="EMBL/GenBank/DDBJ databases">
        <title>Draft genome sequence of rust myrtle Austropuccinia psidii MF-1, a brazilian biotype.</title>
        <authorList>
            <person name="Quecine M.C."/>
            <person name="Pachon D.M.R."/>
            <person name="Bonatelli M.L."/>
            <person name="Correr F.H."/>
            <person name="Franceschini L.M."/>
            <person name="Leite T.F."/>
            <person name="Margarido G.R.A."/>
            <person name="Almeida C.A."/>
            <person name="Ferrarezi J.A."/>
            <person name="Labate C.A."/>
        </authorList>
    </citation>
    <scope>NUCLEOTIDE SEQUENCE</scope>
    <source>
        <strain evidence="2">MF-1</strain>
    </source>
</reference>
<dbReference type="AlphaFoldDB" id="A0A9Q3DJ15"/>
<comment type="caution">
    <text evidence="2">The sequence shown here is derived from an EMBL/GenBank/DDBJ whole genome shotgun (WGS) entry which is preliminary data.</text>
</comment>
<accession>A0A9Q3DJ15</accession>
<evidence type="ECO:0000256" key="1">
    <source>
        <dbReference type="SAM" id="MobiDB-lite"/>
    </source>
</evidence>
<gene>
    <name evidence="2" type="ORF">O181_044811</name>
</gene>